<keyword evidence="2" id="KW-0479">Metal-binding</keyword>
<comment type="caution">
    <text evidence="7">The sequence shown here is derived from an EMBL/GenBank/DDBJ whole genome shotgun (WGS) entry which is preliminary data.</text>
</comment>
<sequence>MTSGSGENQVEYDIEEEVETETEENQVEHEHDAETEEEQSEKNNDHEVEDLRVEKTNMKHNYKRNDLPFTCVESEDFCNMIYFLRKDAFIPSADTVKNYIMIFYEDSHKKIALILQNTSSKISFTIDAWTSSNNYSFLGITAYWVTES</sequence>
<dbReference type="EMBL" id="BLAL01000065">
    <property type="protein sequence ID" value="GES82990.1"/>
    <property type="molecule type" value="Genomic_DNA"/>
</dbReference>
<feature type="region of interest" description="Disordered" evidence="6">
    <location>
        <begin position="1"/>
        <end position="55"/>
    </location>
</feature>
<dbReference type="GO" id="GO:0005634">
    <property type="term" value="C:nucleus"/>
    <property type="evidence" value="ECO:0007669"/>
    <property type="project" value="UniProtKB-SubCell"/>
</dbReference>
<dbReference type="AlphaFoldDB" id="A0A8H3LAV4"/>
<evidence type="ECO:0000256" key="6">
    <source>
        <dbReference type="SAM" id="MobiDB-lite"/>
    </source>
</evidence>
<keyword evidence="3" id="KW-0863">Zinc-finger</keyword>
<dbReference type="Proteomes" id="UP000615446">
    <property type="component" value="Unassembled WGS sequence"/>
</dbReference>
<dbReference type="OrthoDB" id="2432695at2759"/>
<gene>
    <name evidence="7" type="ORF">RCL2_001016200</name>
</gene>
<reference evidence="7" key="1">
    <citation type="submission" date="2019-10" db="EMBL/GenBank/DDBJ databases">
        <title>Conservation and host-specific expression of non-tandemly repeated heterogenous ribosome RNA gene in arbuscular mycorrhizal fungi.</title>
        <authorList>
            <person name="Maeda T."/>
            <person name="Kobayashi Y."/>
            <person name="Nakagawa T."/>
            <person name="Ezawa T."/>
            <person name="Yamaguchi K."/>
            <person name="Bino T."/>
            <person name="Nishimoto Y."/>
            <person name="Shigenobu S."/>
            <person name="Kawaguchi M."/>
        </authorList>
    </citation>
    <scope>NUCLEOTIDE SEQUENCE</scope>
    <source>
        <strain evidence="7">HR1</strain>
    </source>
</reference>
<accession>A0A8H3LAV4</accession>
<dbReference type="InterPro" id="IPR052035">
    <property type="entry name" value="ZnF_BED_domain_contain"/>
</dbReference>
<comment type="subcellular location">
    <subcellularLocation>
        <location evidence="1">Nucleus</location>
    </subcellularLocation>
</comment>
<evidence type="ECO:0000256" key="5">
    <source>
        <dbReference type="ARBA" id="ARBA00023242"/>
    </source>
</evidence>
<dbReference type="GO" id="GO:0008270">
    <property type="term" value="F:zinc ion binding"/>
    <property type="evidence" value="ECO:0007669"/>
    <property type="project" value="UniProtKB-KW"/>
</dbReference>
<name>A0A8H3LAV4_9GLOM</name>
<dbReference type="PANTHER" id="PTHR46481:SF10">
    <property type="entry name" value="ZINC FINGER BED DOMAIN-CONTAINING PROTEIN 39"/>
    <property type="match status" value="1"/>
</dbReference>
<protein>
    <submittedName>
        <fullName evidence="7">Ribonuclease H-like protein</fullName>
    </submittedName>
</protein>
<evidence type="ECO:0000313" key="7">
    <source>
        <dbReference type="EMBL" id="GES82990.1"/>
    </source>
</evidence>
<evidence type="ECO:0000256" key="4">
    <source>
        <dbReference type="ARBA" id="ARBA00022833"/>
    </source>
</evidence>
<evidence type="ECO:0000256" key="1">
    <source>
        <dbReference type="ARBA" id="ARBA00004123"/>
    </source>
</evidence>
<feature type="compositionally biased region" description="Acidic residues" evidence="6">
    <location>
        <begin position="10"/>
        <end position="25"/>
    </location>
</feature>
<keyword evidence="4" id="KW-0862">Zinc</keyword>
<feature type="compositionally biased region" description="Basic and acidic residues" evidence="6">
    <location>
        <begin position="40"/>
        <end position="55"/>
    </location>
</feature>
<proteinExistence type="predicted"/>
<evidence type="ECO:0000313" key="8">
    <source>
        <dbReference type="Proteomes" id="UP000615446"/>
    </source>
</evidence>
<dbReference type="PANTHER" id="PTHR46481">
    <property type="entry name" value="ZINC FINGER BED DOMAIN-CONTAINING PROTEIN 4"/>
    <property type="match status" value="1"/>
</dbReference>
<evidence type="ECO:0000256" key="2">
    <source>
        <dbReference type="ARBA" id="ARBA00022723"/>
    </source>
</evidence>
<organism evidence="7 8">
    <name type="scientific">Rhizophagus clarus</name>
    <dbReference type="NCBI Taxonomy" id="94130"/>
    <lineage>
        <taxon>Eukaryota</taxon>
        <taxon>Fungi</taxon>
        <taxon>Fungi incertae sedis</taxon>
        <taxon>Mucoromycota</taxon>
        <taxon>Glomeromycotina</taxon>
        <taxon>Glomeromycetes</taxon>
        <taxon>Glomerales</taxon>
        <taxon>Glomeraceae</taxon>
        <taxon>Rhizophagus</taxon>
    </lineage>
</organism>
<keyword evidence="5" id="KW-0539">Nucleus</keyword>
<evidence type="ECO:0000256" key="3">
    <source>
        <dbReference type="ARBA" id="ARBA00022771"/>
    </source>
</evidence>